<proteinExistence type="predicted"/>
<dbReference type="InterPro" id="IPR048800">
    <property type="entry name" value="Cac1-like_C"/>
</dbReference>
<dbReference type="InterPro" id="IPR022043">
    <property type="entry name" value="CAF1A_DD"/>
</dbReference>
<evidence type="ECO:0000256" key="1">
    <source>
        <dbReference type="ARBA" id="ARBA00004123"/>
    </source>
</evidence>
<keyword evidence="9" id="KW-1185">Reference proteome</keyword>
<dbReference type="PANTHER" id="PTHR15272">
    <property type="entry name" value="CHROMATIN ASSEMBLY FACTOR 1 SUBUNIT A CAF-1 SUBUNIT A"/>
    <property type="match status" value="1"/>
</dbReference>
<keyword evidence="3" id="KW-0234">DNA repair</keyword>
<dbReference type="Pfam" id="PF12253">
    <property type="entry name" value="CAF1A_dimeriz"/>
    <property type="match status" value="1"/>
</dbReference>
<name>A0ABQ9M730_HEVBR</name>
<evidence type="ECO:0000256" key="2">
    <source>
        <dbReference type="ARBA" id="ARBA00022763"/>
    </source>
</evidence>
<evidence type="ECO:0000313" key="8">
    <source>
        <dbReference type="EMBL" id="KAJ9176069.1"/>
    </source>
</evidence>
<feature type="region of interest" description="Disordered" evidence="5">
    <location>
        <begin position="53"/>
        <end position="101"/>
    </location>
</feature>
<gene>
    <name evidence="8" type="ORF">P3X46_011419</name>
</gene>
<sequence>MNIISCATNLGSSPDSKKWRRKQLLQFDKSHRPAFYGIWPRKSIVIGPRHPFGKDPDLDYDIDSDEEWEEEDPGESLSDCDKDDEEQSLEEGCSKDDDEDGFFVPDGYLSENEGVQLDKTDLFVEEARGSHSCKQDSENEKFCTLLQQQKYLNNLTETALRKNQPLIILNLMHEKVPLLVAEDLNGLNKLEKTCLDALSMRTFPGGPTMGISVVNMQAEDQDVRGSIGKATSTHISTVITIQESDMTIVVSAIQSCSQSINKVVESLQQKFPAFSKSQLRNKVHEISAFVDNSWQGREGEGCKRFPHFSQRGACLHLVRVRCSRPKKSDSAVEGQQAFTCIALTCRPNPS</sequence>
<evidence type="ECO:0000256" key="4">
    <source>
        <dbReference type="ARBA" id="ARBA00023242"/>
    </source>
</evidence>
<comment type="subcellular location">
    <subcellularLocation>
        <location evidence="1">Nucleus</location>
    </subcellularLocation>
</comment>
<feature type="compositionally biased region" description="Acidic residues" evidence="5">
    <location>
        <begin position="58"/>
        <end position="74"/>
    </location>
</feature>
<evidence type="ECO:0000259" key="7">
    <source>
        <dbReference type="Pfam" id="PF21796"/>
    </source>
</evidence>
<dbReference type="Proteomes" id="UP001174677">
    <property type="component" value="Chromosome 7"/>
</dbReference>
<dbReference type="Pfam" id="PF21796">
    <property type="entry name" value="Cac1_C"/>
    <property type="match status" value="1"/>
</dbReference>
<keyword evidence="4" id="KW-0539">Nucleus</keyword>
<dbReference type="PANTHER" id="PTHR15272:SF0">
    <property type="entry name" value="CHROMATIN ASSEMBLY FACTOR 1 SUBUNIT A"/>
    <property type="match status" value="1"/>
</dbReference>
<evidence type="ECO:0000256" key="3">
    <source>
        <dbReference type="ARBA" id="ARBA00023204"/>
    </source>
</evidence>
<reference evidence="8" key="1">
    <citation type="journal article" date="2023" name="Plant Biotechnol. J.">
        <title>Chromosome-level wild Hevea brasiliensis genome provides new tools for genomic-assisted breeding and valuable loci to elevate rubber yield.</title>
        <authorList>
            <person name="Cheng H."/>
            <person name="Song X."/>
            <person name="Hu Y."/>
            <person name="Wu T."/>
            <person name="Yang Q."/>
            <person name="An Z."/>
            <person name="Feng S."/>
            <person name="Deng Z."/>
            <person name="Wu W."/>
            <person name="Zeng X."/>
            <person name="Tu M."/>
            <person name="Wang X."/>
            <person name="Huang H."/>
        </authorList>
    </citation>
    <scope>NUCLEOTIDE SEQUENCE</scope>
    <source>
        <strain evidence="8">MT/VB/25A 57/8</strain>
    </source>
</reference>
<feature type="domain" description="Chromatin assembly factor 1 subunit A dimerization" evidence="6">
    <location>
        <begin position="23"/>
        <end position="89"/>
    </location>
</feature>
<comment type="caution">
    <text evidence="8">The sequence shown here is derived from an EMBL/GenBank/DDBJ whole genome shotgun (WGS) entry which is preliminary data.</text>
</comment>
<evidence type="ECO:0008006" key="10">
    <source>
        <dbReference type="Google" id="ProtNLM"/>
    </source>
</evidence>
<keyword evidence="2" id="KW-0227">DNA damage</keyword>
<evidence type="ECO:0000313" key="9">
    <source>
        <dbReference type="Proteomes" id="UP001174677"/>
    </source>
</evidence>
<evidence type="ECO:0000259" key="6">
    <source>
        <dbReference type="Pfam" id="PF12253"/>
    </source>
</evidence>
<accession>A0ABQ9M730</accession>
<feature type="domain" description="Chromatin assembly factor 1 subunit Cac1-like C-terminal" evidence="7">
    <location>
        <begin position="249"/>
        <end position="295"/>
    </location>
</feature>
<organism evidence="8 9">
    <name type="scientific">Hevea brasiliensis</name>
    <name type="common">Para rubber tree</name>
    <name type="synonym">Siphonia brasiliensis</name>
    <dbReference type="NCBI Taxonomy" id="3981"/>
    <lineage>
        <taxon>Eukaryota</taxon>
        <taxon>Viridiplantae</taxon>
        <taxon>Streptophyta</taxon>
        <taxon>Embryophyta</taxon>
        <taxon>Tracheophyta</taxon>
        <taxon>Spermatophyta</taxon>
        <taxon>Magnoliopsida</taxon>
        <taxon>eudicotyledons</taxon>
        <taxon>Gunneridae</taxon>
        <taxon>Pentapetalae</taxon>
        <taxon>rosids</taxon>
        <taxon>fabids</taxon>
        <taxon>Malpighiales</taxon>
        <taxon>Euphorbiaceae</taxon>
        <taxon>Crotonoideae</taxon>
        <taxon>Micrandreae</taxon>
        <taxon>Hevea</taxon>
    </lineage>
</organism>
<protein>
    <recommendedName>
        <fullName evidence="10">Chromatin assembly factor 1 subunit FAS1</fullName>
    </recommendedName>
</protein>
<evidence type="ECO:0000256" key="5">
    <source>
        <dbReference type="SAM" id="MobiDB-lite"/>
    </source>
</evidence>
<dbReference type="EMBL" id="JARPOI010000007">
    <property type="protein sequence ID" value="KAJ9176069.1"/>
    <property type="molecule type" value="Genomic_DNA"/>
</dbReference>